<keyword evidence="3" id="KW-1185">Reference proteome</keyword>
<dbReference type="InterPro" id="IPR007690">
    <property type="entry name" value="T2SS_GspM"/>
</dbReference>
<dbReference type="RefSeq" id="WP_395821116.1">
    <property type="nucleotide sequence ID" value="NZ_CP043494.1"/>
</dbReference>
<proteinExistence type="predicted"/>
<reference evidence="2 3" key="1">
    <citation type="submission" date="2019-08" db="EMBL/GenBank/DDBJ databases">
        <title>Archangium and Cystobacter genomes.</title>
        <authorList>
            <person name="Chen I.-C.K."/>
            <person name="Wielgoss S."/>
        </authorList>
    </citation>
    <scope>NUCLEOTIDE SEQUENCE [LARGE SCALE GENOMIC DNA]</scope>
    <source>
        <strain evidence="2 3">Cbm 6</strain>
    </source>
</reference>
<keyword evidence="1" id="KW-0812">Transmembrane</keyword>
<dbReference type="InterPro" id="IPR014717">
    <property type="entry name" value="Transl_elong_EF1B/ribsomal_bS6"/>
</dbReference>
<sequence>MEKLRGLLNDARAWFDRLTTRERQMVLGTGGAVLAFVLFVILFSFSNSASNYRKRTDQKLAKLREVQMLAASYREAAQERQLVEQQLTGSNVRLMSYVEEKATQAGLTVPNMTPKNDVGIGDGQIVESSVELTFTDVDLRKLHDFLSMVESGPGVVKVKSLRLEPRDATETLTAWTTVSTYKMKQ</sequence>
<evidence type="ECO:0000313" key="3">
    <source>
        <dbReference type="Proteomes" id="UP001611383"/>
    </source>
</evidence>
<feature type="transmembrane region" description="Helical" evidence="1">
    <location>
        <begin position="25"/>
        <end position="45"/>
    </location>
</feature>
<dbReference type="Gene3D" id="3.30.70.60">
    <property type="match status" value="1"/>
</dbReference>
<keyword evidence="1" id="KW-1133">Transmembrane helix</keyword>
<accession>A0ABY9WPJ0</accession>
<evidence type="ECO:0000313" key="2">
    <source>
        <dbReference type="EMBL" id="WNG45721.1"/>
    </source>
</evidence>
<dbReference type="Proteomes" id="UP001611383">
    <property type="component" value="Chromosome"/>
</dbReference>
<protein>
    <submittedName>
        <fullName evidence="2">Type II secretion system protein M</fullName>
    </submittedName>
</protein>
<gene>
    <name evidence="2" type="ORF">F0U60_17610</name>
</gene>
<dbReference type="EMBL" id="CP043494">
    <property type="protein sequence ID" value="WNG45721.1"/>
    <property type="molecule type" value="Genomic_DNA"/>
</dbReference>
<evidence type="ECO:0000256" key="1">
    <source>
        <dbReference type="SAM" id="Phobius"/>
    </source>
</evidence>
<dbReference type="Pfam" id="PF04612">
    <property type="entry name" value="T2SSM"/>
    <property type="match status" value="1"/>
</dbReference>
<organism evidence="2 3">
    <name type="scientific">Archangium minus</name>
    <dbReference type="NCBI Taxonomy" id="83450"/>
    <lineage>
        <taxon>Bacteria</taxon>
        <taxon>Pseudomonadati</taxon>
        <taxon>Myxococcota</taxon>
        <taxon>Myxococcia</taxon>
        <taxon>Myxococcales</taxon>
        <taxon>Cystobacterineae</taxon>
        <taxon>Archangiaceae</taxon>
        <taxon>Archangium</taxon>
    </lineage>
</organism>
<name>A0ABY9WPJ0_9BACT</name>
<keyword evidence="1" id="KW-0472">Membrane</keyword>